<feature type="compositionally biased region" description="Basic and acidic residues" evidence="1">
    <location>
        <begin position="76"/>
        <end position="90"/>
    </location>
</feature>
<feature type="region of interest" description="Disordered" evidence="1">
    <location>
        <begin position="1"/>
        <end position="27"/>
    </location>
</feature>
<gene>
    <name evidence="2" type="ORF">GCM10010151_43280</name>
</gene>
<name>A0ABN0WXU7_9ACTN</name>
<evidence type="ECO:0000256" key="1">
    <source>
        <dbReference type="SAM" id="MobiDB-lite"/>
    </source>
</evidence>
<organism evidence="2 3">
    <name type="scientific">Actinoallomurus spadix</name>
    <dbReference type="NCBI Taxonomy" id="79912"/>
    <lineage>
        <taxon>Bacteria</taxon>
        <taxon>Bacillati</taxon>
        <taxon>Actinomycetota</taxon>
        <taxon>Actinomycetes</taxon>
        <taxon>Streptosporangiales</taxon>
        <taxon>Thermomonosporaceae</taxon>
        <taxon>Actinoallomurus</taxon>
    </lineage>
</organism>
<keyword evidence="3" id="KW-1185">Reference proteome</keyword>
<sequence length="119" mass="12710">MKRPGFDPDGKRCRRGAQRRGSTARLAAPAERRFPAFPTWHARARATAPPCRSAGTAGRCRSAGSSGGAITGDAAARSDRLTRRSPKDTRSGIWYAEAPFGDDSPYLSIAASGDYVQVK</sequence>
<dbReference type="Proteomes" id="UP001501822">
    <property type="component" value="Unassembled WGS sequence"/>
</dbReference>
<proteinExistence type="predicted"/>
<comment type="caution">
    <text evidence="2">The sequence shown here is derived from an EMBL/GenBank/DDBJ whole genome shotgun (WGS) entry which is preliminary data.</text>
</comment>
<evidence type="ECO:0000313" key="3">
    <source>
        <dbReference type="Proteomes" id="UP001501822"/>
    </source>
</evidence>
<reference evidence="2 3" key="1">
    <citation type="journal article" date="2019" name="Int. J. Syst. Evol. Microbiol.">
        <title>The Global Catalogue of Microorganisms (GCM) 10K type strain sequencing project: providing services to taxonomists for standard genome sequencing and annotation.</title>
        <authorList>
            <consortium name="The Broad Institute Genomics Platform"/>
            <consortium name="The Broad Institute Genome Sequencing Center for Infectious Disease"/>
            <person name="Wu L."/>
            <person name="Ma J."/>
        </authorList>
    </citation>
    <scope>NUCLEOTIDE SEQUENCE [LARGE SCALE GENOMIC DNA]</scope>
    <source>
        <strain evidence="2 3">JCM 3146</strain>
    </source>
</reference>
<accession>A0ABN0WXU7</accession>
<protein>
    <submittedName>
        <fullName evidence="2">Uncharacterized protein</fullName>
    </submittedName>
</protein>
<feature type="compositionally biased region" description="Low complexity" evidence="1">
    <location>
        <begin position="52"/>
        <end position="64"/>
    </location>
</feature>
<feature type="compositionally biased region" description="Basic and acidic residues" evidence="1">
    <location>
        <begin position="1"/>
        <end position="11"/>
    </location>
</feature>
<evidence type="ECO:0000313" key="2">
    <source>
        <dbReference type="EMBL" id="GAA0348871.1"/>
    </source>
</evidence>
<feature type="region of interest" description="Disordered" evidence="1">
    <location>
        <begin position="46"/>
        <end position="92"/>
    </location>
</feature>
<dbReference type="EMBL" id="BAAABM010000037">
    <property type="protein sequence ID" value="GAA0348871.1"/>
    <property type="molecule type" value="Genomic_DNA"/>
</dbReference>